<dbReference type="EMBL" id="CP104377">
    <property type="protein sequence ID" value="UXC18012.1"/>
    <property type="molecule type" value="Genomic_DNA"/>
</dbReference>
<dbReference type="InterPro" id="IPR001387">
    <property type="entry name" value="Cro/C1-type_HTH"/>
</dbReference>
<dbReference type="Gene3D" id="1.10.260.40">
    <property type="entry name" value="lambda repressor-like DNA-binding domains"/>
    <property type="match status" value="1"/>
</dbReference>
<dbReference type="PROSITE" id="PS50943">
    <property type="entry name" value="HTH_CROC1"/>
    <property type="match status" value="1"/>
</dbReference>
<dbReference type="CDD" id="cd00093">
    <property type="entry name" value="HTH_XRE"/>
    <property type="match status" value="1"/>
</dbReference>
<evidence type="ECO:0000313" key="4">
    <source>
        <dbReference type="Proteomes" id="UP001058290"/>
    </source>
</evidence>
<sequence length="143" mass="15721">MKYDETTRTSKDRLSEASMLGKKLHALRMAMRITQAEAAARAGLSRSTAVLIEAGDESRTLSQLLRYLDAISPRTSLLALLTDDIAAMKNMQADLLGKRVRMPRRNQVHEGQPPPSPTPATPRGKGAPSARRGKTEKTDAYDF</sequence>
<evidence type="ECO:0000313" key="3">
    <source>
        <dbReference type="EMBL" id="UXC18012.1"/>
    </source>
</evidence>
<dbReference type="SUPFAM" id="SSF47413">
    <property type="entry name" value="lambda repressor-like DNA-binding domains"/>
    <property type="match status" value="1"/>
</dbReference>
<evidence type="ECO:0000256" key="1">
    <source>
        <dbReference type="SAM" id="MobiDB-lite"/>
    </source>
</evidence>
<proteinExistence type="predicted"/>
<name>A0ABY5ZVJ7_9BURK</name>
<dbReference type="Pfam" id="PF13560">
    <property type="entry name" value="HTH_31"/>
    <property type="match status" value="1"/>
</dbReference>
<keyword evidence="4" id="KW-1185">Reference proteome</keyword>
<feature type="region of interest" description="Disordered" evidence="1">
    <location>
        <begin position="97"/>
        <end position="143"/>
    </location>
</feature>
<reference evidence="3" key="1">
    <citation type="submission" date="2022-09" db="EMBL/GenBank/DDBJ databases">
        <title>Bacterial diversity in gut of crayfish and pufferfish.</title>
        <authorList>
            <person name="Huang Y."/>
        </authorList>
    </citation>
    <scope>NUCLEOTIDE SEQUENCE</scope>
    <source>
        <strain evidence="3">PR12</strain>
    </source>
</reference>
<accession>A0ABY5ZVJ7</accession>
<feature type="compositionally biased region" description="Basic and acidic residues" evidence="1">
    <location>
        <begin position="133"/>
        <end position="143"/>
    </location>
</feature>
<dbReference type="RefSeq" id="WP_260718883.1">
    <property type="nucleotide sequence ID" value="NZ_CP104377.1"/>
</dbReference>
<feature type="domain" description="HTH cro/C1-type" evidence="2">
    <location>
        <begin position="24"/>
        <end position="78"/>
    </location>
</feature>
<organism evidence="3 4">
    <name type="scientific">Comamonas squillarum</name>
    <dbReference type="NCBI Taxonomy" id="2977320"/>
    <lineage>
        <taxon>Bacteria</taxon>
        <taxon>Pseudomonadati</taxon>
        <taxon>Pseudomonadota</taxon>
        <taxon>Betaproteobacteria</taxon>
        <taxon>Burkholderiales</taxon>
        <taxon>Comamonadaceae</taxon>
        <taxon>Comamonas</taxon>
    </lineage>
</organism>
<dbReference type="Proteomes" id="UP001058290">
    <property type="component" value="Chromosome"/>
</dbReference>
<protein>
    <submittedName>
        <fullName evidence="3">Helix-turn-helix domain-containing protein</fullName>
    </submittedName>
</protein>
<dbReference type="InterPro" id="IPR010982">
    <property type="entry name" value="Lambda_DNA-bd_dom_sf"/>
</dbReference>
<gene>
    <name evidence="3" type="ORF">N4T19_20325</name>
</gene>
<evidence type="ECO:0000259" key="2">
    <source>
        <dbReference type="PROSITE" id="PS50943"/>
    </source>
</evidence>